<dbReference type="Gene3D" id="3.30.60.190">
    <property type="match status" value="1"/>
</dbReference>
<comment type="function">
    <text evidence="8">Required for box C/D snoRNAs accumulation involved in snoRNA processing, snoRNA transport to the nucleolus and ribosome biogenesis.</text>
</comment>
<dbReference type="FunFam" id="3.30.60.190:FF:000001">
    <property type="entry name" value="box C/D snoRNA protein 1"/>
    <property type="match status" value="1"/>
</dbReference>
<evidence type="ECO:0000256" key="4">
    <source>
        <dbReference type="ARBA" id="ARBA00022723"/>
    </source>
</evidence>
<keyword evidence="1" id="KW-1017">Isopeptide bond</keyword>
<organism evidence="16 17">
    <name type="scientific">Corynespora cassiicola Philippines</name>
    <dbReference type="NCBI Taxonomy" id="1448308"/>
    <lineage>
        <taxon>Eukaryota</taxon>
        <taxon>Fungi</taxon>
        <taxon>Dikarya</taxon>
        <taxon>Ascomycota</taxon>
        <taxon>Pezizomycotina</taxon>
        <taxon>Dothideomycetes</taxon>
        <taxon>Pleosporomycetidae</taxon>
        <taxon>Pleosporales</taxon>
        <taxon>Corynesporascaceae</taxon>
        <taxon>Corynespora</taxon>
    </lineage>
</organism>
<feature type="domain" description="HIT-type" evidence="15">
    <location>
        <begin position="11"/>
        <end position="45"/>
    </location>
</feature>
<evidence type="ECO:0000256" key="3">
    <source>
        <dbReference type="ARBA" id="ARBA00022553"/>
    </source>
</evidence>
<dbReference type="Pfam" id="PF25790">
    <property type="entry name" value="BCD1"/>
    <property type="match status" value="1"/>
</dbReference>
<evidence type="ECO:0000259" key="15">
    <source>
        <dbReference type="PROSITE" id="PS51083"/>
    </source>
</evidence>
<dbReference type="InterPro" id="IPR007529">
    <property type="entry name" value="Znf_HIT"/>
</dbReference>
<evidence type="ECO:0000256" key="6">
    <source>
        <dbReference type="ARBA" id="ARBA00022833"/>
    </source>
</evidence>
<evidence type="ECO:0000256" key="7">
    <source>
        <dbReference type="ARBA" id="ARBA00022843"/>
    </source>
</evidence>
<feature type="region of interest" description="Disordered" evidence="14">
    <location>
        <begin position="227"/>
        <end position="246"/>
    </location>
</feature>
<keyword evidence="17" id="KW-1185">Reference proteome</keyword>
<evidence type="ECO:0000313" key="16">
    <source>
        <dbReference type="EMBL" id="PSN59788.1"/>
    </source>
</evidence>
<dbReference type="GO" id="GO:0070761">
    <property type="term" value="C:pre-snoRNP complex"/>
    <property type="evidence" value="ECO:0007669"/>
    <property type="project" value="TreeGrafter"/>
</dbReference>
<evidence type="ECO:0000256" key="5">
    <source>
        <dbReference type="ARBA" id="ARBA00022771"/>
    </source>
</evidence>
<dbReference type="GO" id="GO:0000463">
    <property type="term" value="P:maturation of LSU-rRNA from tricistronic rRNA transcript (SSU-rRNA, 5.8S rRNA, LSU-rRNA)"/>
    <property type="evidence" value="ECO:0007669"/>
    <property type="project" value="TreeGrafter"/>
</dbReference>
<comment type="similarity">
    <text evidence="9">Belongs to the BCD1 family.</text>
</comment>
<keyword evidence="6" id="KW-0862">Zinc</keyword>
<dbReference type="InterPro" id="IPR057721">
    <property type="entry name" value="BCD1_alpha/beta"/>
</dbReference>
<dbReference type="GO" id="GO:0008270">
    <property type="term" value="F:zinc ion binding"/>
    <property type="evidence" value="ECO:0007669"/>
    <property type="project" value="UniProtKB-UniRule"/>
</dbReference>
<dbReference type="GO" id="GO:0048254">
    <property type="term" value="P:snoRNA localization"/>
    <property type="evidence" value="ECO:0007669"/>
    <property type="project" value="TreeGrafter"/>
</dbReference>
<dbReference type="STRING" id="1448308.A0A2T2N436"/>
<dbReference type="AlphaFoldDB" id="A0A2T2N436"/>
<dbReference type="GO" id="GO:0000492">
    <property type="term" value="P:box C/D snoRNP assembly"/>
    <property type="evidence" value="ECO:0007669"/>
    <property type="project" value="TreeGrafter"/>
</dbReference>
<dbReference type="InterPro" id="IPR051639">
    <property type="entry name" value="BCD1"/>
</dbReference>
<reference evidence="16 17" key="1">
    <citation type="journal article" date="2018" name="Front. Microbiol.">
        <title>Genome-Wide Analysis of Corynespora cassiicola Leaf Fall Disease Putative Effectors.</title>
        <authorList>
            <person name="Lopez D."/>
            <person name="Ribeiro S."/>
            <person name="Label P."/>
            <person name="Fumanal B."/>
            <person name="Venisse J.S."/>
            <person name="Kohler A."/>
            <person name="de Oliveira R.R."/>
            <person name="Labutti K."/>
            <person name="Lipzen A."/>
            <person name="Lail K."/>
            <person name="Bauer D."/>
            <person name="Ohm R.A."/>
            <person name="Barry K.W."/>
            <person name="Spatafora J."/>
            <person name="Grigoriev I.V."/>
            <person name="Martin F.M."/>
            <person name="Pujade-Renaud V."/>
        </authorList>
    </citation>
    <scope>NUCLEOTIDE SEQUENCE [LARGE SCALE GENOMIC DNA]</scope>
    <source>
        <strain evidence="16 17">Philippines</strain>
    </source>
</reference>
<protein>
    <recommendedName>
        <fullName evidence="11">Box C/D snoRNA protein 1</fullName>
    </recommendedName>
    <alternativeName>
        <fullName evidence="12">Zinc finger HIT domain-containing protein 6</fullName>
    </alternativeName>
</protein>
<dbReference type="CDD" id="cd23023">
    <property type="entry name" value="zf-HIT_BCD1"/>
    <property type="match status" value="1"/>
</dbReference>
<dbReference type="PANTHER" id="PTHR13483:SF11">
    <property type="entry name" value="ZINC FINGER HIT DOMAIN-CONTAINING PROTEIN 3"/>
    <property type="match status" value="1"/>
</dbReference>
<dbReference type="OrthoDB" id="272357at2759"/>
<proteinExistence type="inferred from homology"/>
<evidence type="ECO:0000256" key="2">
    <source>
        <dbReference type="ARBA" id="ARBA00022517"/>
    </source>
</evidence>
<evidence type="ECO:0000256" key="8">
    <source>
        <dbReference type="ARBA" id="ARBA00049598"/>
    </source>
</evidence>
<keyword evidence="4" id="KW-0479">Metal-binding</keyword>
<keyword evidence="2" id="KW-0690">Ribosome biogenesis</keyword>
<gene>
    <name evidence="16" type="ORF">BS50DRAFT_614455</name>
</gene>
<feature type="compositionally biased region" description="Basic and acidic residues" evidence="14">
    <location>
        <begin position="187"/>
        <end position="200"/>
    </location>
</feature>
<dbReference type="PROSITE" id="PS51083">
    <property type="entry name" value="ZF_HIT"/>
    <property type="match status" value="1"/>
</dbReference>
<dbReference type="Proteomes" id="UP000240883">
    <property type="component" value="Unassembled WGS sequence"/>
</dbReference>
<evidence type="ECO:0000313" key="17">
    <source>
        <dbReference type="Proteomes" id="UP000240883"/>
    </source>
</evidence>
<evidence type="ECO:0000256" key="9">
    <source>
        <dbReference type="ARBA" id="ARBA00049654"/>
    </source>
</evidence>
<feature type="compositionally biased region" description="Basic residues" evidence="14">
    <location>
        <begin position="151"/>
        <end position="163"/>
    </location>
</feature>
<dbReference type="SUPFAM" id="SSF144232">
    <property type="entry name" value="HIT/MYND zinc finger-like"/>
    <property type="match status" value="1"/>
</dbReference>
<name>A0A2T2N436_CORCC</name>
<keyword evidence="7" id="KW-0832">Ubl conjugation</keyword>
<keyword evidence="5 13" id="KW-0863">Zinc-finger</keyword>
<dbReference type="GO" id="GO:0005634">
    <property type="term" value="C:nucleus"/>
    <property type="evidence" value="ECO:0007669"/>
    <property type="project" value="TreeGrafter"/>
</dbReference>
<feature type="region of interest" description="Disordered" evidence="14">
    <location>
        <begin position="137"/>
        <end position="218"/>
    </location>
</feature>
<evidence type="ECO:0000256" key="12">
    <source>
        <dbReference type="ARBA" id="ARBA00077531"/>
    </source>
</evidence>
<evidence type="ECO:0000256" key="14">
    <source>
        <dbReference type="SAM" id="MobiDB-lite"/>
    </source>
</evidence>
<evidence type="ECO:0000256" key="11">
    <source>
        <dbReference type="ARBA" id="ARBA00068630"/>
    </source>
</evidence>
<keyword evidence="3" id="KW-0597">Phosphoprotein</keyword>
<dbReference type="PANTHER" id="PTHR13483">
    <property type="entry name" value="BOX C_D SNORNA PROTEIN 1-RELATED"/>
    <property type="match status" value="1"/>
</dbReference>
<evidence type="ECO:0000256" key="1">
    <source>
        <dbReference type="ARBA" id="ARBA00022499"/>
    </source>
</evidence>
<dbReference type="EMBL" id="KZ678153">
    <property type="protein sequence ID" value="PSN59788.1"/>
    <property type="molecule type" value="Genomic_DNA"/>
</dbReference>
<comment type="subunit">
    <text evidence="10">Interacts with FBL, SNU13, NOP58, NUFIP1, RUVBL1, RUVBL2 and TAF9. Interacts (via HIT-type zinc finger) with the RUVBL1/RUVBL2 complex in the presence of ADP.</text>
</comment>
<accession>A0A2T2N436</accession>
<evidence type="ECO:0000256" key="13">
    <source>
        <dbReference type="PROSITE-ProRule" id="PRU00453"/>
    </source>
</evidence>
<dbReference type="Pfam" id="PF04438">
    <property type="entry name" value="zf-HIT"/>
    <property type="match status" value="1"/>
</dbReference>
<sequence length="371" mass="41227">MADETLLSGLCSICNTTKFKYRCPGCDARTCSLPCYKRHQQWAQCSGKRDPTKFVKKSQLATPAGIDHDFNFLTGVERGLEKAEHTHYAAAGVEVIRAPKGLSRQKENKTRRSNQGNIVWTVEWLREDKSRILAETPEGCPISESHPFERHQHKGLSRKRKRPAHDQPPSSKEEVQDAPTLPVDQGELQRVKAEAAEREPPPAGPGRPSSRDGHAESVVPKEYNVDAELADDSRSSPRLAGADSESVPPEYHYFLLRPRTSSSRQVLVPISASATLAECLRGRTVLEFPTIYVFSGPDLQLPQDFMLESEYLKQQGEEEKELSDLLKGVDPETLKAIGEQRSEEDIAAGEPVDSSAILDVLKRDLGARGHE</sequence>
<evidence type="ECO:0000256" key="10">
    <source>
        <dbReference type="ARBA" id="ARBA00061949"/>
    </source>
</evidence>